<evidence type="ECO:0000256" key="1">
    <source>
        <dbReference type="PROSITE-ProRule" id="PRU00339"/>
    </source>
</evidence>
<dbReference type="AlphaFoldDB" id="A0A3E5BKT5"/>
<sequence>MKKRYILLLLFCFILVGASAQTLEQAKAFYNKGQYEQAKPIFQKFVKTQPANGNYNLWYGVCCLETGEPDVALKYLETAVKRRIPSGQLHLARTYNDLYRFEEAIKCYEDYISDLSKRKKPTEEAEKLLEKSKSNFRMLKGIEEVCIIDSIVVDKGRFLEVYKISPESGKLFMYNDFFQDKEEVEATVYETELSNKIYYGERQPDGKLSILSRNKMQGEWGKGSLLPGSINDSVNANYPYVLTDGVTIYYAADGENSIGGYDIFVTRYNTNTNTYLTPENMGMPFNSPYNDYMFVIDEFNNLGWFASDRYQPEGKVCIYVFIPNPSKRVYNYEAMDKQKAIRLAQIHSLKDTWVDQNAVSEAQQRLQTAINEKPQVEQTYDFEFVIDDHTTYHQWSDFKSPQAKELFSKYRQQEKDFRQQLDKLEEQRSLYSRANENDKAKLTPAILDLEKRVRSLSDEVKRAAIEVRNTEKQTLKPK</sequence>
<reference evidence="4 5" key="1">
    <citation type="submission" date="2018-08" db="EMBL/GenBank/DDBJ databases">
        <title>A genome reference for cultivated species of the human gut microbiota.</title>
        <authorList>
            <person name="Zou Y."/>
            <person name="Xue W."/>
            <person name="Luo G."/>
        </authorList>
    </citation>
    <scope>NUCLEOTIDE SEQUENCE [LARGE SCALE GENOMIC DNA]</scope>
    <source>
        <strain evidence="4 5">OM05-15BH</strain>
    </source>
</reference>
<name>A0A3E5BKT5_9BACE</name>
<feature type="signal peptide" evidence="3">
    <location>
        <begin position="1"/>
        <end position="20"/>
    </location>
</feature>
<evidence type="ECO:0000256" key="2">
    <source>
        <dbReference type="SAM" id="Coils"/>
    </source>
</evidence>
<feature type="chain" id="PRO_5017558006" evidence="3">
    <location>
        <begin position="21"/>
        <end position="478"/>
    </location>
</feature>
<feature type="repeat" description="TPR" evidence="1">
    <location>
        <begin position="19"/>
        <end position="52"/>
    </location>
</feature>
<keyword evidence="1" id="KW-0802">TPR repeat</keyword>
<proteinExistence type="predicted"/>
<dbReference type="Gene3D" id="1.25.40.10">
    <property type="entry name" value="Tetratricopeptide repeat domain"/>
    <property type="match status" value="1"/>
</dbReference>
<dbReference type="SUPFAM" id="SSF48452">
    <property type="entry name" value="TPR-like"/>
    <property type="match status" value="1"/>
</dbReference>
<feature type="coiled-coil region" evidence="2">
    <location>
        <begin position="407"/>
        <end position="473"/>
    </location>
</feature>
<accession>A0A3E5BKT5</accession>
<dbReference type="InterPro" id="IPR011990">
    <property type="entry name" value="TPR-like_helical_dom_sf"/>
</dbReference>
<evidence type="ECO:0000313" key="5">
    <source>
        <dbReference type="Proteomes" id="UP000260983"/>
    </source>
</evidence>
<gene>
    <name evidence="4" type="ORF">DXB65_05070</name>
</gene>
<organism evidence="4 5">
    <name type="scientific">Bacteroides oleiciplenus</name>
    <dbReference type="NCBI Taxonomy" id="626931"/>
    <lineage>
        <taxon>Bacteria</taxon>
        <taxon>Pseudomonadati</taxon>
        <taxon>Bacteroidota</taxon>
        <taxon>Bacteroidia</taxon>
        <taxon>Bacteroidales</taxon>
        <taxon>Bacteroidaceae</taxon>
        <taxon>Bacteroides</taxon>
    </lineage>
</organism>
<protein>
    <submittedName>
        <fullName evidence="4">Tetratricopeptide repeat protein</fullName>
    </submittedName>
</protein>
<keyword evidence="3" id="KW-0732">Signal</keyword>
<keyword evidence="2" id="KW-0175">Coiled coil</keyword>
<dbReference type="EMBL" id="QSUL01000003">
    <property type="protein sequence ID" value="RGN38214.1"/>
    <property type="molecule type" value="Genomic_DNA"/>
</dbReference>
<dbReference type="InterPro" id="IPR019734">
    <property type="entry name" value="TPR_rpt"/>
</dbReference>
<dbReference type="RefSeq" id="WP_009128780.1">
    <property type="nucleotide sequence ID" value="NZ_CABKRN010000001.1"/>
</dbReference>
<comment type="caution">
    <text evidence="4">The sequence shown here is derived from an EMBL/GenBank/DDBJ whole genome shotgun (WGS) entry which is preliminary data.</text>
</comment>
<dbReference type="PROSITE" id="PS50005">
    <property type="entry name" value="TPR"/>
    <property type="match status" value="1"/>
</dbReference>
<evidence type="ECO:0000313" key="4">
    <source>
        <dbReference type="EMBL" id="RGN38214.1"/>
    </source>
</evidence>
<dbReference type="Proteomes" id="UP000260983">
    <property type="component" value="Unassembled WGS sequence"/>
</dbReference>
<dbReference type="Pfam" id="PF13432">
    <property type="entry name" value="TPR_16"/>
    <property type="match status" value="1"/>
</dbReference>
<evidence type="ECO:0000256" key="3">
    <source>
        <dbReference type="SAM" id="SignalP"/>
    </source>
</evidence>